<name>A0A9J6DBW8_RHIMP</name>
<comment type="caution">
    <text evidence="1">The sequence shown here is derived from an EMBL/GenBank/DDBJ whole genome shotgun (WGS) entry which is preliminary data.</text>
</comment>
<accession>A0A9J6DBW8</accession>
<protein>
    <submittedName>
        <fullName evidence="1">Uncharacterized protein</fullName>
    </submittedName>
</protein>
<evidence type="ECO:0000313" key="2">
    <source>
        <dbReference type="Proteomes" id="UP000821866"/>
    </source>
</evidence>
<gene>
    <name evidence="1" type="ORF">HPB51_019979</name>
</gene>
<reference evidence="1" key="2">
    <citation type="submission" date="2021-09" db="EMBL/GenBank/DDBJ databases">
        <authorList>
            <person name="Jia N."/>
            <person name="Wang J."/>
            <person name="Shi W."/>
            <person name="Du L."/>
            <person name="Sun Y."/>
            <person name="Zhan W."/>
            <person name="Jiang J."/>
            <person name="Wang Q."/>
            <person name="Zhang B."/>
            <person name="Ji P."/>
            <person name="Sakyi L.B."/>
            <person name="Cui X."/>
            <person name="Yuan T."/>
            <person name="Jiang B."/>
            <person name="Yang W."/>
            <person name="Lam T.T.-Y."/>
            <person name="Chang Q."/>
            <person name="Ding S."/>
            <person name="Wang X."/>
            <person name="Zhu J."/>
            <person name="Ruan X."/>
            <person name="Zhao L."/>
            <person name="Wei J."/>
            <person name="Que T."/>
            <person name="Du C."/>
            <person name="Cheng J."/>
            <person name="Dai P."/>
            <person name="Han X."/>
            <person name="Huang E."/>
            <person name="Gao Y."/>
            <person name="Liu J."/>
            <person name="Shao H."/>
            <person name="Ye R."/>
            <person name="Li L."/>
            <person name="Wei W."/>
            <person name="Wang X."/>
            <person name="Wang C."/>
            <person name="Huo Q."/>
            <person name="Li W."/>
            <person name="Guo W."/>
            <person name="Chen H."/>
            <person name="Chen S."/>
            <person name="Zhou L."/>
            <person name="Zhou L."/>
            <person name="Ni X."/>
            <person name="Tian J."/>
            <person name="Zhou Y."/>
            <person name="Sheng Y."/>
            <person name="Liu T."/>
            <person name="Pan Y."/>
            <person name="Xia L."/>
            <person name="Li J."/>
            <person name="Zhao F."/>
            <person name="Cao W."/>
        </authorList>
    </citation>
    <scope>NUCLEOTIDE SEQUENCE</scope>
    <source>
        <strain evidence="1">Rmic-2018</strain>
        <tissue evidence="1">Larvae</tissue>
    </source>
</reference>
<sequence>MLSANHRRTWLARIKKVCAFRRTKRQRKPSALFDETNPDWAPSLQLGYGSKHTAAVWHEHDEERHYDKRQAEFERRRRHADAVIVDTAAEPASQTCAAADASASPLPVHRLTEKETMLHYEPSSPGKSSMTYVNEFISTHFHLYPSFSLCHLKFHRAFMLLNKIKASVPVDESQCGSLSMTIHMQ</sequence>
<dbReference type="AlphaFoldDB" id="A0A9J6DBW8"/>
<dbReference type="Proteomes" id="UP000821866">
    <property type="component" value="Chromosome 8"/>
</dbReference>
<evidence type="ECO:0000313" key="1">
    <source>
        <dbReference type="EMBL" id="KAH8019552.1"/>
    </source>
</evidence>
<proteinExistence type="predicted"/>
<organism evidence="1 2">
    <name type="scientific">Rhipicephalus microplus</name>
    <name type="common">Cattle tick</name>
    <name type="synonym">Boophilus microplus</name>
    <dbReference type="NCBI Taxonomy" id="6941"/>
    <lineage>
        <taxon>Eukaryota</taxon>
        <taxon>Metazoa</taxon>
        <taxon>Ecdysozoa</taxon>
        <taxon>Arthropoda</taxon>
        <taxon>Chelicerata</taxon>
        <taxon>Arachnida</taxon>
        <taxon>Acari</taxon>
        <taxon>Parasitiformes</taxon>
        <taxon>Ixodida</taxon>
        <taxon>Ixodoidea</taxon>
        <taxon>Ixodidae</taxon>
        <taxon>Rhipicephalinae</taxon>
        <taxon>Rhipicephalus</taxon>
        <taxon>Boophilus</taxon>
    </lineage>
</organism>
<reference evidence="1" key="1">
    <citation type="journal article" date="2020" name="Cell">
        <title>Large-Scale Comparative Analyses of Tick Genomes Elucidate Their Genetic Diversity and Vector Capacities.</title>
        <authorList>
            <consortium name="Tick Genome and Microbiome Consortium (TIGMIC)"/>
            <person name="Jia N."/>
            <person name="Wang J."/>
            <person name="Shi W."/>
            <person name="Du L."/>
            <person name="Sun Y."/>
            <person name="Zhan W."/>
            <person name="Jiang J.F."/>
            <person name="Wang Q."/>
            <person name="Zhang B."/>
            <person name="Ji P."/>
            <person name="Bell-Sakyi L."/>
            <person name="Cui X.M."/>
            <person name="Yuan T.T."/>
            <person name="Jiang B.G."/>
            <person name="Yang W.F."/>
            <person name="Lam T.T."/>
            <person name="Chang Q.C."/>
            <person name="Ding S.J."/>
            <person name="Wang X.J."/>
            <person name="Zhu J.G."/>
            <person name="Ruan X.D."/>
            <person name="Zhao L."/>
            <person name="Wei J.T."/>
            <person name="Ye R.Z."/>
            <person name="Que T.C."/>
            <person name="Du C.H."/>
            <person name="Zhou Y.H."/>
            <person name="Cheng J.X."/>
            <person name="Dai P.F."/>
            <person name="Guo W.B."/>
            <person name="Han X.H."/>
            <person name="Huang E.J."/>
            <person name="Li L.F."/>
            <person name="Wei W."/>
            <person name="Gao Y.C."/>
            <person name="Liu J.Z."/>
            <person name="Shao H.Z."/>
            <person name="Wang X."/>
            <person name="Wang C.C."/>
            <person name="Yang T.C."/>
            <person name="Huo Q.B."/>
            <person name="Li W."/>
            <person name="Chen H.Y."/>
            <person name="Chen S.E."/>
            <person name="Zhou L.G."/>
            <person name="Ni X.B."/>
            <person name="Tian J.H."/>
            <person name="Sheng Y."/>
            <person name="Liu T."/>
            <person name="Pan Y.S."/>
            <person name="Xia L.Y."/>
            <person name="Li J."/>
            <person name="Zhao F."/>
            <person name="Cao W.C."/>
        </authorList>
    </citation>
    <scope>NUCLEOTIDE SEQUENCE</scope>
    <source>
        <strain evidence="1">Rmic-2018</strain>
    </source>
</reference>
<dbReference type="EMBL" id="JABSTU010000010">
    <property type="protein sequence ID" value="KAH8019552.1"/>
    <property type="molecule type" value="Genomic_DNA"/>
</dbReference>
<keyword evidence="2" id="KW-1185">Reference proteome</keyword>